<dbReference type="AlphaFoldDB" id="W4M3C2"/>
<dbReference type="SUPFAM" id="SSF56112">
    <property type="entry name" value="Protein kinase-like (PK-like)"/>
    <property type="match status" value="1"/>
</dbReference>
<dbReference type="Proteomes" id="UP000019140">
    <property type="component" value="Unassembled WGS sequence"/>
</dbReference>
<evidence type="ECO:0000259" key="1">
    <source>
        <dbReference type="Pfam" id="PF01636"/>
    </source>
</evidence>
<protein>
    <recommendedName>
        <fullName evidence="1">Aminoglycoside phosphotransferase domain-containing protein</fullName>
    </recommendedName>
</protein>
<sequence length="289" mass="32560">MQYPLRGEVRKANEEVKTIMIQTDKPLATGGTSDVYEWQDGQVLKLFRKRSEYHPHEIRATRAAHDAGLPAPAVMGAELIEVDGREGIVFERIDGPTMSQHVNDNPDKLADCARGMAVLHAEIHSQPAPETLIAQRKVLTFAIGRVDVLEPKAKEAILEVLDALPVGEMICHGDFHVANILMSARGLVAIDWSHGTRGNPLADFAQSSLMAMAWPWFLAQRGLPELVQTRWRGFWDIYLERYRELRPYSDDEFKGWQLVMAAAAHVLNRKPAPCWYALIEDTLRSGFRL</sequence>
<reference evidence="2 3" key="1">
    <citation type="journal article" date="2014" name="Nature">
        <title>An environmental bacterial taxon with a large and distinct metabolic repertoire.</title>
        <authorList>
            <person name="Wilson M.C."/>
            <person name="Mori T."/>
            <person name="Ruckert C."/>
            <person name="Uria A.R."/>
            <person name="Helf M.J."/>
            <person name="Takada K."/>
            <person name="Gernert C."/>
            <person name="Steffens U.A."/>
            <person name="Heycke N."/>
            <person name="Schmitt S."/>
            <person name="Rinke C."/>
            <person name="Helfrich E.J."/>
            <person name="Brachmann A.O."/>
            <person name="Gurgui C."/>
            <person name="Wakimoto T."/>
            <person name="Kracht M."/>
            <person name="Crusemann M."/>
            <person name="Hentschel U."/>
            <person name="Abe I."/>
            <person name="Matsunaga S."/>
            <person name="Kalinowski J."/>
            <person name="Takeyama H."/>
            <person name="Piel J."/>
        </authorList>
    </citation>
    <scope>NUCLEOTIDE SEQUENCE [LARGE SCALE GENOMIC DNA]</scope>
    <source>
        <strain evidence="3">TSY2</strain>
    </source>
</reference>
<dbReference type="HOGENOM" id="CLU_083624_1_0_7"/>
<name>W4M3C2_9BACT</name>
<comment type="caution">
    <text evidence="2">The sequence shown here is derived from an EMBL/GenBank/DDBJ whole genome shotgun (WGS) entry which is preliminary data.</text>
</comment>
<organism evidence="2 3">
    <name type="scientific">Candidatus Entotheonella gemina</name>
    <dbReference type="NCBI Taxonomy" id="1429439"/>
    <lineage>
        <taxon>Bacteria</taxon>
        <taxon>Pseudomonadati</taxon>
        <taxon>Nitrospinota/Tectimicrobiota group</taxon>
        <taxon>Candidatus Tectimicrobiota</taxon>
        <taxon>Candidatus Entotheonellia</taxon>
        <taxon>Candidatus Entotheonellales</taxon>
        <taxon>Candidatus Entotheonellaceae</taxon>
        <taxon>Candidatus Entotheonella</taxon>
    </lineage>
</organism>
<gene>
    <name evidence="2" type="ORF">ETSY2_26620</name>
</gene>
<dbReference type="InterPro" id="IPR011009">
    <property type="entry name" value="Kinase-like_dom_sf"/>
</dbReference>
<dbReference type="Pfam" id="PF01636">
    <property type="entry name" value="APH"/>
    <property type="match status" value="1"/>
</dbReference>
<evidence type="ECO:0000313" key="2">
    <source>
        <dbReference type="EMBL" id="ETX04814.1"/>
    </source>
</evidence>
<accession>W4M3C2</accession>
<dbReference type="EMBL" id="AZHX01001110">
    <property type="protein sequence ID" value="ETX04814.1"/>
    <property type="molecule type" value="Genomic_DNA"/>
</dbReference>
<dbReference type="Gene3D" id="3.90.1200.10">
    <property type="match status" value="1"/>
</dbReference>
<proteinExistence type="predicted"/>
<dbReference type="InterPro" id="IPR002575">
    <property type="entry name" value="Aminoglycoside_PTrfase"/>
</dbReference>
<evidence type="ECO:0000313" key="3">
    <source>
        <dbReference type="Proteomes" id="UP000019140"/>
    </source>
</evidence>
<keyword evidence="3" id="KW-1185">Reference proteome</keyword>
<feature type="domain" description="Aminoglycoside phosphotransferase" evidence="1">
    <location>
        <begin position="25"/>
        <end position="243"/>
    </location>
</feature>